<reference evidence="2 3" key="1">
    <citation type="submission" date="2018-09" db="EMBL/GenBank/DDBJ databases">
        <authorList>
            <person name="Peiro R."/>
            <person name="Begona"/>
            <person name="Cbmso G."/>
            <person name="Lopez M."/>
            <person name="Gonzalez S."/>
        </authorList>
    </citation>
    <scope>NUCLEOTIDE SEQUENCE [LARGE SCALE GENOMIC DNA]</scope>
</reference>
<organism evidence="2 3">
    <name type="scientific">Leishmania braziliensis MHOM/BR/75/M2904</name>
    <dbReference type="NCBI Taxonomy" id="420245"/>
    <lineage>
        <taxon>Eukaryota</taxon>
        <taxon>Discoba</taxon>
        <taxon>Euglenozoa</taxon>
        <taxon>Kinetoplastea</taxon>
        <taxon>Metakinetoplastina</taxon>
        <taxon>Trypanosomatida</taxon>
        <taxon>Trypanosomatidae</taxon>
        <taxon>Leishmaniinae</taxon>
        <taxon>Leishmania</taxon>
        <taxon>Leishmania braziliensis species complex</taxon>
    </lineage>
</organism>
<dbReference type="GO" id="GO:0005737">
    <property type="term" value="C:cytoplasm"/>
    <property type="evidence" value="ECO:0007669"/>
    <property type="project" value="TreeGrafter"/>
</dbReference>
<proteinExistence type="predicted"/>
<dbReference type="GO" id="GO:0008017">
    <property type="term" value="F:microtubule binding"/>
    <property type="evidence" value="ECO:0007669"/>
    <property type="project" value="TreeGrafter"/>
</dbReference>
<sequence>MLGNSMTMHEQRMNNAIREMVEGYFAIVKGNIADQVPKAITLLMISRLREEVYARLVRELYSEKAATSLLSEPPGIAAQRKAAKEMLEALTKAQNALNSVRDYHLGREPPSST</sequence>
<dbReference type="PROSITE" id="PS51388">
    <property type="entry name" value="GED"/>
    <property type="match status" value="1"/>
</dbReference>
<evidence type="ECO:0000259" key="1">
    <source>
        <dbReference type="PROSITE" id="PS51388"/>
    </source>
</evidence>
<dbReference type="EMBL" id="LS997628">
    <property type="protein sequence ID" value="SYZ67749.1"/>
    <property type="molecule type" value="Genomic_DNA"/>
</dbReference>
<dbReference type="InterPro" id="IPR003130">
    <property type="entry name" value="GED"/>
</dbReference>
<dbReference type="InterPro" id="IPR020850">
    <property type="entry name" value="GED_dom"/>
</dbReference>
<dbReference type="GO" id="GO:0016020">
    <property type="term" value="C:membrane"/>
    <property type="evidence" value="ECO:0007669"/>
    <property type="project" value="TreeGrafter"/>
</dbReference>
<dbReference type="PANTHER" id="PTHR11566:SF21">
    <property type="entry name" value="DYNAMIN RELATED PROTEIN 1, ISOFORM A"/>
    <property type="match status" value="1"/>
</dbReference>
<feature type="domain" description="GED" evidence="1">
    <location>
        <begin position="14"/>
        <end position="105"/>
    </location>
</feature>
<gene>
    <name evidence="2" type="ORF">LBRM2904_29.2330</name>
</gene>
<dbReference type="Proteomes" id="UP000319462">
    <property type="component" value="Chromosome 29"/>
</dbReference>
<dbReference type="GO" id="GO:0005874">
    <property type="term" value="C:microtubule"/>
    <property type="evidence" value="ECO:0007669"/>
    <property type="project" value="TreeGrafter"/>
</dbReference>
<dbReference type="GO" id="GO:0003924">
    <property type="term" value="F:GTPase activity"/>
    <property type="evidence" value="ECO:0007669"/>
    <property type="project" value="InterPro"/>
</dbReference>
<dbReference type="SMART" id="SM00302">
    <property type="entry name" value="GED"/>
    <property type="match status" value="1"/>
</dbReference>
<dbReference type="AlphaFoldDB" id="A0A3P3ZC02"/>
<accession>A0A3P3ZC02</accession>
<evidence type="ECO:0000313" key="2">
    <source>
        <dbReference type="EMBL" id="SYZ67749.1"/>
    </source>
</evidence>
<dbReference type="Pfam" id="PF02212">
    <property type="entry name" value="GED"/>
    <property type="match status" value="1"/>
</dbReference>
<dbReference type="PANTHER" id="PTHR11566">
    <property type="entry name" value="DYNAMIN"/>
    <property type="match status" value="1"/>
</dbReference>
<dbReference type="InterPro" id="IPR022812">
    <property type="entry name" value="Dynamin"/>
</dbReference>
<dbReference type="Gene3D" id="1.20.120.1240">
    <property type="entry name" value="Dynamin, middle domain"/>
    <property type="match status" value="1"/>
</dbReference>
<evidence type="ECO:0000313" key="3">
    <source>
        <dbReference type="Proteomes" id="UP000319462"/>
    </source>
</evidence>
<dbReference type="GO" id="GO:0005525">
    <property type="term" value="F:GTP binding"/>
    <property type="evidence" value="ECO:0007669"/>
    <property type="project" value="InterPro"/>
</dbReference>
<name>A0A3P3ZC02_LEIBR</name>
<protein>
    <submittedName>
        <fullName evidence="2">Dynamin GTPase effector domain containing protein</fullName>
    </submittedName>
</protein>